<reference evidence="2 3" key="1">
    <citation type="submission" date="2019-03" db="EMBL/GenBank/DDBJ databases">
        <title>Cellulosimicrobium funkei JCM14302 Assembly.</title>
        <authorList>
            <person name="Dou T."/>
        </authorList>
    </citation>
    <scope>NUCLEOTIDE SEQUENCE [LARGE SCALE GENOMIC DNA]</scope>
    <source>
        <strain evidence="2 3">JCM 14302</strain>
    </source>
</reference>
<sequence length="23" mass="2525">VNWSDAEARLQRAKTQTAGLIVP</sequence>
<feature type="non-terminal residue" evidence="2">
    <location>
        <position position="1"/>
    </location>
</feature>
<dbReference type="Proteomes" id="UP000298003">
    <property type="component" value="Unassembled WGS sequence"/>
</dbReference>
<dbReference type="AlphaFoldDB" id="A0A4Y8QWX9"/>
<keyword evidence="3" id="KW-1185">Reference proteome</keyword>
<evidence type="ECO:0000313" key="2">
    <source>
        <dbReference type="EMBL" id="TFF03728.1"/>
    </source>
</evidence>
<accession>A0A4Y8QWX9</accession>
<proteinExistence type="predicted"/>
<gene>
    <name evidence="2" type="ORF">E1O70_19240</name>
    <name evidence="1" type="ORF">E1O70_19730</name>
</gene>
<evidence type="ECO:0000313" key="3">
    <source>
        <dbReference type="Proteomes" id="UP000298003"/>
    </source>
</evidence>
<evidence type="ECO:0000313" key="1">
    <source>
        <dbReference type="EMBL" id="TFF03562.1"/>
    </source>
</evidence>
<protein>
    <submittedName>
        <fullName evidence="2">Superoxide dismutase</fullName>
    </submittedName>
</protein>
<dbReference type="EMBL" id="SOZH01000017">
    <property type="protein sequence ID" value="TFF03562.1"/>
    <property type="molecule type" value="Genomic_DNA"/>
</dbReference>
<name>A0A4Y8QWX9_9MICO</name>
<dbReference type="EMBL" id="SOZH01000014">
    <property type="protein sequence ID" value="TFF03728.1"/>
    <property type="molecule type" value="Genomic_DNA"/>
</dbReference>
<organism evidence="2 3">
    <name type="scientific">Cellulosimicrobium funkei</name>
    <dbReference type="NCBI Taxonomy" id="264251"/>
    <lineage>
        <taxon>Bacteria</taxon>
        <taxon>Bacillati</taxon>
        <taxon>Actinomycetota</taxon>
        <taxon>Actinomycetes</taxon>
        <taxon>Micrococcales</taxon>
        <taxon>Promicromonosporaceae</taxon>
        <taxon>Cellulosimicrobium</taxon>
    </lineage>
</organism>
<comment type="caution">
    <text evidence="2">The sequence shown here is derived from an EMBL/GenBank/DDBJ whole genome shotgun (WGS) entry which is preliminary data.</text>
</comment>